<protein>
    <submittedName>
        <fullName evidence="2">3-hydroxyacyl-ACP dehydratase FabZ family protein</fullName>
        <ecNumber evidence="2">4.2.1.-</ecNumber>
    </submittedName>
</protein>
<organism evidence="2 3">
    <name type="scientific">Glaciecola siphonariae</name>
    <dbReference type="NCBI Taxonomy" id="521012"/>
    <lineage>
        <taxon>Bacteria</taxon>
        <taxon>Pseudomonadati</taxon>
        <taxon>Pseudomonadota</taxon>
        <taxon>Gammaproteobacteria</taxon>
        <taxon>Alteromonadales</taxon>
        <taxon>Alteromonadaceae</taxon>
        <taxon>Glaciecola</taxon>
    </lineage>
</organism>
<dbReference type="PIRSF" id="PIRSF030962">
    <property type="entry name" value="Dehydrase_ECs4332_prd"/>
    <property type="match status" value="1"/>
</dbReference>
<dbReference type="RefSeq" id="WP_382410583.1">
    <property type="nucleotide sequence ID" value="NZ_JBHSGU010000026.1"/>
</dbReference>
<proteinExistence type="predicted"/>
<evidence type="ECO:0000313" key="3">
    <source>
        <dbReference type="Proteomes" id="UP001595897"/>
    </source>
</evidence>
<reference evidence="3" key="1">
    <citation type="journal article" date="2019" name="Int. J. Syst. Evol. Microbiol.">
        <title>The Global Catalogue of Microorganisms (GCM) 10K type strain sequencing project: providing services to taxonomists for standard genome sequencing and annotation.</title>
        <authorList>
            <consortium name="The Broad Institute Genomics Platform"/>
            <consortium name="The Broad Institute Genome Sequencing Center for Infectious Disease"/>
            <person name="Wu L."/>
            <person name="Ma J."/>
        </authorList>
    </citation>
    <scope>NUCLEOTIDE SEQUENCE [LARGE SCALE GENOMIC DNA]</scope>
    <source>
        <strain evidence="3">KACC 12507</strain>
    </source>
</reference>
<gene>
    <name evidence="2" type="ORF">ACFO4O_16655</name>
</gene>
<name>A0ABV9M055_9ALTE</name>
<feature type="domain" description="ApeI dehydratase-like" evidence="1">
    <location>
        <begin position="29"/>
        <end position="122"/>
    </location>
</feature>
<sequence length="129" mass="14774">MSDDKINLLSGLFTKDQRPEILSVDVAELKALITLHVPEDLSWFDGHFPEQKVLPGVVQIDWAGKFSKALLLNSERFSQLTNVKFKSMVMPNTQMSLELTYLPEKHLIKFHFFSEHDSFSSGSFKFLTP</sequence>
<dbReference type="EMBL" id="JBHSGU010000026">
    <property type="protein sequence ID" value="MFC4701784.1"/>
    <property type="molecule type" value="Genomic_DNA"/>
</dbReference>
<evidence type="ECO:0000259" key="1">
    <source>
        <dbReference type="Pfam" id="PF22818"/>
    </source>
</evidence>
<dbReference type="InterPro" id="IPR016962">
    <property type="entry name" value="Dehydrase_ECs4332_prd"/>
</dbReference>
<keyword evidence="2" id="KW-0456">Lyase</keyword>
<comment type="caution">
    <text evidence="2">The sequence shown here is derived from an EMBL/GenBank/DDBJ whole genome shotgun (WGS) entry which is preliminary data.</text>
</comment>
<dbReference type="InterPro" id="IPR054545">
    <property type="entry name" value="ApeI-like"/>
</dbReference>
<keyword evidence="3" id="KW-1185">Reference proteome</keyword>
<accession>A0ABV9M055</accession>
<dbReference type="Pfam" id="PF22818">
    <property type="entry name" value="ApeI-like"/>
    <property type="match status" value="1"/>
</dbReference>
<dbReference type="Proteomes" id="UP001595897">
    <property type="component" value="Unassembled WGS sequence"/>
</dbReference>
<dbReference type="Gene3D" id="3.10.129.10">
    <property type="entry name" value="Hotdog Thioesterase"/>
    <property type="match status" value="1"/>
</dbReference>
<dbReference type="EC" id="4.2.1.-" evidence="2"/>
<evidence type="ECO:0000313" key="2">
    <source>
        <dbReference type="EMBL" id="MFC4701784.1"/>
    </source>
</evidence>
<dbReference type="SUPFAM" id="SSF54637">
    <property type="entry name" value="Thioesterase/thiol ester dehydrase-isomerase"/>
    <property type="match status" value="1"/>
</dbReference>
<dbReference type="GO" id="GO:0016829">
    <property type="term" value="F:lyase activity"/>
    <property type="evidence" value="ECO:0007669"/>
    <property type="project" value="UniProtKB-KW"/>
</dbReference>
<dbReference type="InterPro" id="IPR029069">
    <property type="entry name" value="HotDog_dom_sf"/>
</dbReference>